<keyword evidence="3" id="KW-0238">DNA-binding</keyword>
<dbReference type="FunFam" id="1.10.10.10:FF:000001">
    <property type="entry name" value="LysR family transcriptional regulator"/>
    <property type="match status" value="1"/>
</dbReference>
<dbReference type="PANTHER" id="PTHR30419">
    <property type="entry name" value="HTH-TYPE TRANSCRIPTIONAL REGULATOR YBHD"/>
    <property type="match status" value="1"/>
</dbReference>
<evidence type="ECO:0000259" key="5">
    <source>
        <dbReference type="PROSITE" id="PS50931"/>
    </source>
</evidence>
<gene>
    <name evidence="6" type="ORF">CMV30_12950</name>
</gene>
<evidence type="ECO:0000256" key="2">
    <source>
        <dbReference type="ARBA" id="ARBA00023015"/>
    </source>
</evidence>
<protein>
    <submittedName>
        <fullName evidence="6">LysR family transcriptional regulator</fullName>
    </submittedName>
</protein>
<dbReference type="InterPro" id="IPR050950">
    <property type="entry name" value="HTH-type_LysR_regulators"/>
</dbReference>
<keyword evidence="4" id="KW-0804">Transcription</keyword>
<dbReference type="PANTHER" id="PTHR30419:SF8">
    <property type="entry name" value="NITROGEN ASSIMILATION TRANSCRIPTIONAL ACTIVATOR-RELATED"/>
    <property type="match status" value="1"/>
</dbReference>
<comment type="similarity">
    <text evidence="1">Belongs to the LysR transcriptional regulatory family.</text>
</comment>
<dbReference type="InterPro" id="IPR036388">
    <property type="entry name" value="WH-like_DNA-bd_sf"/>
</dbReference>
<sequence length="325" mass="35470">MNDPIDSRQLQIFLCLATKGSLKAAAAELFLTSSAISHSITNLEASLGVPLFHRSGKGLVLTPKGEFLRRKSIPLIAQMNNIRSALTGDSLADRASLRVAAGYNFLTYKAPDIVREFNECFPRGSLTIRAAERDKCLKLLLDREVDAVVLVDPPEDGPDFSYTRLFEDELMLLMHGRNPLAGLEIVPVADLNNKSLVVSRLQSYTTNHIVEQAKRKGVVFRECFEVGNTAAIYEMVKMGQGLALLPNWIVKLEEPSSLVVARPVSGIRLSRTWAYVEPTWKAPNLAGRTFKRLCLQAAYAAAGGKGALTHHHASSAPFASGAAGR</sequence>
<dbReference type="SUPFAM" id="SSF53850">
    <property type="entry name" value="Periplasmic binding protein-like II"/>
    <property type="match status" value="1"/>
</dbReference>
<evidence type="ECO:0000256" key="3">
    <source>
        <dbReference type="ARBA" id="ARBA00023125"/>
    </source>
</evidence>
<dbReference type="Pfam" id="PF00126">
    <property type="entry name" value="HTH_1"/>
    <property type="match status" value="1"/>
</dbReference>
<evidence type="ECO:0000256" key="1">
    <source>
        <dbReference type="ARBA" id="ARBA00009437"/>
    </source>
</evidence>
<evidence type="ECO:0000256" key="4">
    <source>
        <dbReference type="ARBA" id="ARBA00023163"/>
    </source>
</evidence>
<dbReference type="InterPro" id="IPR000847">
    <property type="entry name" value="LysR_HTH_N"/>
</dbReference>
<feature type="domain" description="HTH lysR-type" evidence="5">
    <location>
        <begin position="5"/>
        <end position="62"/>
    </location>
</feature>
<dbReference type="GO" id="GO:0003677">
    <property type="term" value="F:DNA binding"/>
    <property type="evidence" value="ECO:0007669"/>
    <property type="project" value="UniProtKB-KW"/>
</dbReference>
<dbReference type="AlphaFoldDB" id="A0A290QBQ3"/>
<keyword evidence="7" id="KW-1185">Reference proteome</keyword>
<evidence type="ECO:0000313" key="7">
    <source>
        <dbReference type="Proteomes" id="UP000217265"/>
    </source>
</evidence>
<dbReference type="GO" id="GO:0005829">
    <property type="term" value="C:cytosol"/>
    <property type="evidence" value="ECO:0007669"/>
    <property type="project" value="TreeGrafter"/>
</dbReference>
<dbReference type="InterPro" id="IPR005119">
    <property type="entry name" value="LysR_subst-bd"/>
</dbReference>
<dbReference type="GO" id="GO:0003700">
    <property type="term" value="F:DNA-binding transcription factor activity"/>
    <property type="evidence" value="ECO:0007669"/>
    <property type="project" value="InterPro"/>
</dbReference>
<dbReference type="Gene3D" id="1.10.10.10">
    <property type="entry name" value="Winged helix-like DNA-binding domain superfamily/Winged helix DNA-binding domain"/>
    <property type="match status" value="1"/>
</dbReference>
<dbReference type="Pfam" id="PF03466">
    <property type="entry name" value="LysR_substrate"/>
    <property type="match status" value="1"/>
</dbReference>
<keyword evidence="2" id="KW-0805">Transcription regulation</keyword>
<dbReference type="OrthoDB" id="107670at2"/>
<dbReference type="Proteomes" id="UP000217265">
    <property type="component" value="Chromosome"/>
</dbReference>
<name>A0A290QBQ3_9BACT</name>
<organism evidence="6 7">
    <name type="scientific">Nibricoccus aquaticus</name>
    <dbReference type="NCBI Taxonomy" id="2576891"/>
    <lineage>
        <taxon>Bacteria</taxon>
        <taxon>Pseudomonadati</taxon>
        <taxon>Verrucomicrobiota</taxon>
        <taxon>Opitutia</taxon>
        <taxon>Opitutales</taxon>
        <taxon>Opitutaceae</taxon>
        <taxon>Nibricoccus</taxon>
    </lineage>
</organism>
<accession>A0A290QBQ3</accession>
<dbReference type="KEGG" id="vbh:CMV30_12950"/>
<dbReference type="PROSITE" id="PS50931">
    <property type="entry name" value="HTH_LYSR"/>
    <property type="match status" value="1"/>
</dbReference>
<proteinExistence type="inferred from homology"/>
<dbReference type="RefSeq" id="WP_096057752.1">
    <property type="nucleotide sequence ID" value="NZ_CP023344.1"/>
</dbReference>
<dbReference type="SUPFAM" id="SSF46785">
    <property type="entry name" value="Winged helix' DNA-binding domain"/>
    <property type="match status" value="1"/>
</dbReference>
<dbReference type="InterPro" id="IPR036390">
    <property type="entry name" value="WH_DNA-bd_sf"/>
</dbReference>
<dbReference type="EMBL" id="CP023344">
    <property type="protein sequence ID" value="ATC66125.1"/>
    <property type="molecule type" value="Genomic_DNA"/>
</dbReference>
<dbReference type="CDD" id="cd05466">
    <property type="entry name" value="PBP2_LTTR_substrate"/>
    <property type="match status" value="1"/>
</dbReference>
<evidence type="ECO:0000313" key="6">
    <source>
        <dbReference type="EMBL" id="ATC66125.1"/>
    </source>
</evidence>
<reference evidence="6 7" key="1">
    <citation type="submission" date="2017-09" db="EMBL/GenBank/DDBJ databases">
        <title>Complete genome sequence of Verrucomicrobial strain HZ-65, isolated from freshwater.</title>
        <authorList>
            <person name="Choi A."/>
        </authorList>
    </citation>
    <scope>NUCLEOTIDE SEQUENCE [LARGE SCALE GENOMIC DNA]</scope>
    <source>
        <strain evidence="6 7">HZ-65</strain>
    </source>
</reference>
<dbReference type="Gene3D" id="3.40.190.10">
    <property type="entry name" value="Periplasmic binding protein-like II"/>
    <property type="match status" value="2"/>
</dbReference>